<dbReference type="InterPro" id="IPR046096">
    <property type="entry name" value="DUF6114"/>
</dbReference>
<dbReference type="OrthoDB" id="239919at2157"/>
<feature type="transmembrane region" description="Helical" evidence="1">
    <location>
        <begin position="103"/>
        <end position="136"/>
    </location>
</feature>
<sequence>MTTDGPEIAAGSDGVLTAADEEADVETITFAEWRRARPFAGAVLLVAGGLLVAWPSLQVVLSTQPYDAYPTSSLGTVVGAGIVFVGVAALLRPERARELGVLGLVLASVSFLVAFGGYLIGMLIASAGGILCFAWRPTEEYERLILDEESDKET</sequence>
<proteinExistence type="predicted"/>
<dbReference type="STRING" id="660518.SAMN05216218_111122"/>
<accession>A0A1G7Q1N7</accession>
<evidence type="ECO:0000256" key="1">
    <source>
        <dbReference type="SAM" id="Phobius"/>
    </source>
</evidence>
<feature type="transmembrane region" description="Helical" evidence="1">
    <location>
        <begin position="69"/>
        <end position="91"/>
    </location>
</feature>
<dbReference type="Pfam" id="PF19609">
    <property type="entry name" value="DUF6114"/>
    <property type="match status" value="1"/>
</dbReference>
<evidence type="ECO:0000313" key="3">
    <source>
        <dbReference type="Proteomes" id="UP000199076"/>
    </source>
</evidence>
<keyword evidence="3" id="KW-1185">Reference proteome</keyword>
<dbReference type="AlphaFoldDB" id="A0A1G7Q1N7"/>
<dbReference type="RefSeq" id="WP_092693712.1">
    <property type="nucleotide sequence ID" value="NZ_FNBK01000011.1"/>
</dbReference>
<dbReference type="Proteomes" id="UP000199076">
    <property type="component" value="Unassembled WGS sequence"/>
</dbReference>
<evidence type="ECO:0000313" key="2">
    <source>
        <dbReference type="EMBL" id="SDF92383.1"/>
    </source>
</evidence>
<organism evidence="2 3">
    <name type="scientific">Halorientalis regularis</name>
    <dbReference type="NCBI Taxonomy" id="660518"/>
    <lineage>
        <taxon>Archaea</taxon>
        <taxon>Methanobacteriati</taxon>
        <taxon>Methanobacteriota</taxon>
        <taxon>Stenosarchaea group</taxon>
        <taxon>Halobacteria</taxon>
        <taxon>Halobacteriales</taxon>
        <taxon>Haloarculaceae</taxon>
        <taxon>Halorientalis</taxon>
    </lineage>
</organism>
<keyword evidence="1" id="KW-1133">Transmembrane helix</keyword>
<keyword evidence="1" id="KW-0472">Membrane</keyword>
<gene>
    <name evidence="2" type="ORF">SAMN05216218_111122</name>
</gene>
<feature type="transmembrane region" description="Helical" evidence="1">
    <location>
        <begin position="39"/>
        <end position="57"/>
    </location>
</feature>
<keyword evidence="1" id="KW-0812">Transmembrane</keyword>
<dbReference type="EMBL" id="FNBK01000011">
    <property type="protein sequence ID" value="SDF92383.1"/>
    <property type="molecule type" value="Genomic_DNA"/>
</dbReference>
<reference evidence="3" key="1">
    <citation type="submission" date="2016-10" db="EMBL/GenBank/DDBJ databases">
        <authorList>
            <person name="Varghese N."/>
            <person name="Submissions S."/>
        </authorList>
    </citation>
    <scope>NUCLEOTIDE SEQUENCE [LARGE SCALE GENOMIC DNA]</scope>
    <source>
        <strain evidence="3">IBRC-M 10760</strain>
    </source>
</reference>
<protein>
    <submittedName>
        <fullName evidence="2">Uncharacterized protein</fullName>
    </submittedName>
</protein>
<name>A0A1G7Q1N7_9EURY</name>